<dbReference type="Proteomes" id="UP001186974">
    <property type="component" value="Unassembled WGS sequence"/>
</dbReference>
<sequence length="156" mass="16686">MAGSTAWGDSATPSDRPASREIAEDDNDTARPTEATPLLQRDSDEEEEHDEESQNGHPSSSRASAALLGALSSSSKSKGKGSWRWPSIVALMVLSVLLILIIVFAFIAPQLVQEYSTQAVVFKPTSLSIPSFTGHGVKARIQGDFSMDGSKVKNKP</sequence>
<dbReference type="EMBL" id="JAWDJW010011242">
    <property type="protein sequence ID" value="KAK3044942.1"/>
    <property type="molecule type" value="Genomic_DNA"/>
</dbReference>
<organism evidence="1 2">
    <name type="scientific">Coniosporium uncinatum</name>
    <dbReference type="NCBI Taxonomy" id="93489"/>
    <lineage>
        <taxon>Eukaryota</taxon>
        <taxon>Fungi</taxon>
        <taxon>Dikarya</taxon>
        <taxon>Ascomycota</taxon>
        <taxon>Pezizomycotina</taxon>
        <taxon>Dothideomycetes</taxon>
        <taxon>Dothideomycetes incertae sedis</taxon>
        <taxon>Coniosporium</taxon>
    </lineage>
</organism>
<name>A0ACC3CV85_9PEZI</name>
<protein>
    <submittedName>
        <fullName evidence="1">Uncharacterized protein</fullName>
    </submittedName>
</protein>
<gene>
    <name evidence="1" type="ORF">LTS18_014988</name>
</gene>
<accession>A0ACC3CV85</accession>
<evidence type="ECO:0000313" key="1">
    <source>
        <dbReference type="EMBL" id="KAK3044942.1"/>
    </source>
</evidence>
<comment type="caution">
    <text evidence="1">The sequence shown here is derived from an EMBL/GenBank/DDBJ whole genome shotgun (WGS) entry which is preliminary data.</text>
</comment>
<evidence type="ECO:0000313" key="2">
    <source>
        <dbReference type="Proteomes" id="UP001186974"/>
    </source>
</evidence>
<feature type="non-terminal residue" evidence="1">
    <location>
        <position position="156"/>
    </location>
</feature>
<proteinExistence type="predicted"/>
<keyword evidence="2" id="KW-1185">Reference proteome</keyword>
<reference evidence="1" key="1">
    <citation type="submission" date="2024-09" db="EMBL/GenBank/DDBJ databases">
        <title>Black Yeasts Isolated from many extreme environments.</title>
        <authorList>
            <person name="Coleine C."/>
            <person name="Stajich J.E."/>
            <person name="Selbmann L."/>
        </authorList>
    </citation>
    <scope>NUCLEOTIDE SEQUENCE</scope>
    <source>
        <strain evidence="1">CCFEE 5737</strain>
    </source>
</reference>